<sequence length="205" mass="22963">MVKVERGGLGARRYWVFDLDGTLTLPVHDFAHIRRELGIAPQDDILDALAAMPEPLRSERHLRLDALERHYAGHARPAEGVHALLQGLSRRGCRCGILTRNTRELALLSLKAIGAAEYFDPDFVLGRDEARPKPDPGGLQRLLSLWRARPDEALMVGDFRYDLEAGRNAGTGTVHVDARPDRDWPELTDLRVQSLAELHRLLETG</sequence>
<dbReference type="PANTHER" id="PTHR43885:SF1">
    <property type="entry name" value="SUPERFAMILY HYDROLASE, PUTATIVE (AFU_ORTHOLOGUE AFUA_4G13290)-RELATED"/>
    <property type="match status" value="1"/>
</dbReference>
<dbReference type="SUPFAM" id="SSF56784">
    <property type="entry name" value="HAD-like"/>
    <property type="match status" value="1"/>
</dbReference>
<keyword evidence="2" id="KW-1185">Reference proteome</keyword>
<dbReference type="SFLD" id="SFLDG01129">
    <property type="entry name" value="C1.5:_HAD__Beta-PGM__Phosphata"/>
    <property type="match status" value="1"/>
</dbReference>
<dbReference type="Pfam" id="PF13419">
    <property type="entry name" value="HAD_2"/>
    <property type="match status" value="1"/>
</dbReference>
<gene>
    <name evidence="1" type="ORF">GCM10011348_19120</name>
</gene>
<proteinExistence type="predicted"/>
<dbReference type="Gene3D" id="3.40.50.1000">
    <property type="entry name" value="HAD superfamily/HAD-like"/>
    <property type="match status" value="1"/>
</dbReference>
<dbReference type="NCBIfam" id="TIGR01549">
    <property type="entry name" value="HAD-SF-IA-v1"/>
    <property type="match status" value="1"/>
</dbReference>
<dbReference type="NCBIfam" id="TIGR01509">
    <property type="entry name" value="HAD-SF-IA-v3"/>
    <property type="match status" value="1"/>
</dbReference>
<dbReference type="InterPro" id="IPR041492">
    <property type="entry name" value="HAD_2"/>
</dbReference>
<dbReference type="Gene3D" id="1.10.260.80">
    <property type="match status" value="1"/>
</dbReference>
<evidence type="ECO:0000313" key="1">
    <source>
        <dbReference type="EMBL" id="GGO81039.1"/>
    </source>
</evidence>
<dbReference type="PANTHER" id="PTHR43885">
    <property type="entry name" value="HALOACID DEHALOGENASE-LIKE HYDROLASE"/>
    <property type="match status" value="1"/>
</dbReference>
<dbReference type="InterPro" id="IPR006439">
    <property type="entry name" value="HAD-SF_hydro_IA"/>
</dbReference>
<protein>
    <submittedName>
        <fullName evidence="1">Haloacid dehalogenase</fullName>
    </submittedName>
</protein>
<dbReference type="Proteomes" id="UP000599578">
    <property type="component" value="Unassembled WGS sequence"/>
</dbReference>
<evidence type="ECO:0000313" key="2">
    <source>
        <dbReference type="Proteomes" id="UP000599578"/>
    </source>
</evidence>
<name>A0A917ZFH5_9GAMM</name>
<reference evidence="1 2" key="1">
    <citation type="journal article" date="2014" name="Int. J. Syst. Evol. Microbiol.">
        <title>Complete genome sequence of Corynebacterium casei LMG S-19264T (=DSM 44701T), isolated from a smear-ripened cheese.</title>
        <authorList>
            <consortium name="US DOE Joint Genome Institute (JGI-PGF)"/>
            <person name="Walter F."/>
            <person name="Albersmeier A."/>
            <person name="Kalinowski J."/>
            <person name="Ruckert C."/>
        </authorList>
    </citation>
    <scope>NUCLEOTIDE SEQUENCE [LARGE SCALE GENOMIC DNA]</scope>
    <source>
        <strain evidence="1 2">CGMCC 1.7286</strain>
    </source>
</reference>
<organism evidence="1 2">
    <name type="scientific">Marinobacterium nitratireducens</name>
    <dbReference type="NCBI Taxonomy" id="518897"/>
    <lineage>
        <taxon>Bacteria</taxon>
        <taxon>Pseudomonadati</taxon>
        <taxon>Pseudomonadota</taxon>
        <taxon>Gammaproteobacteria</taxon>
        <taxon>Oceanospirillales</taxon>
        <taxon>Oceanospirillaceae</taxon>
        <taxon>Marinobacterium</taxon>
    </lineage>
</organism>
<dbReference type="InterPro" id="IPR023214">
    <property type="entry name" value="HAD_sf"/>
</dbReference>
<dbReference type="AlphaFoldDB" id="A0A917ZFH5"/>
<dbReference type="InterPro" id="IPR036412">
    <property type="entry name" value="HAD-like_sf"/>
</dbReference>
<dbReference type="SFLD" id="SFLDS00003">
    <property type="entry name" value="Haloacid_Dehalogenase"/>
    <property type="match status" value="1"/>
</dbReference>
<accession>A0A917ZFH5</accession>
<comment type="caution">
    <text evidence="1">The sequence shown here is derived from an EMBL/GenBank/DDBJ whole genome shotgun (WGS) entry which is preliminary data.</text>
</comment>
<dbReference type="EMBL" id="BMLT01000004">
    <property type="protein sequence ID" value="GGO81039.1"/>
    <property type="molecule type" value="Genomic_DNA"/>
</dbReference>